<comment type="caution">
    <text evidence="3">The sequence shown here is derived from an EMBL/GenBank/DDBJ whole genome shotgun (WGS) entry which is preliminary data.</text>
</comment>
<dbReference type="Proteomes" id="UP001470230">
    <property type="component" value="Unassembled WGS sequence"/>
</dbReference>
<evidence type="ECO:0000313" key="4">
    <source>
        <dbReference type="Proteomes" id="UP001470230"/>
    </source>
</evidence>
<dbReference type="EMBL" id="JAPFFF010000015">
    <property type="protein sequence ID" value="KAK8866886.1"/>
    <property type="molecule type" value="Genomic_DNA"/>
</dbReference>
<accession>A0ABR2IPN5</accession>
<proteinExistence type="inferred from homology"/>
<dbReference type="SUPFAM" id="SSF52972">
    <property type="entry name" value="ITPase-like"/>
    <property type="match status" value="1"/>
</dbReference>
<reference evidence="3 4" key="1">
    <citation type="submission" date="2024-04" db="EMBL/GenBank/DDBJ databases">
        <title>Tritrichomonas musculus Genome.</title>
        <authorList>
            <person name="Alves-Ferreira E."/>
            <person name="Grigg M."/>
            <person name="Lorenzi H."/>
            <person name="Galac M."/>
        </authorList>
    </citation>
    <scope>NUCLEOTIDE SEQUENCE [LARGE SCALE GENOMIC DNA]</scope>
    <source>
        <strain evidence="3 4">EAF2021</strain>
    </source>
</reference>
<name>A0ABR2IPN5_9EUKA</name>
<dbReference type="InterPro" id="IPR002637">
    <property type="entry name" value="RdgB/HAM1"/>
</dbReference>
<evidence type="ECO:0000256" key="2">
    <source>
        <dbReference type="ARBA" id="ARBA00022801"/>
    </source>
</evidence>
<keyword evidence="4" id="KW-1185">Reference proteome</keyword>
<evidence type="ECO:0000313" key="3">
    <source>
        <dbReference type="EMBL" id="KAK8866886.1"/>
    </source>
</evidence>
<dbReference type="CDD" id="cd00515">
    <property type="entry name" value="HAM1"/>
    <property type="match status" value="1"/>
</dbReference>
<protein>
    <submittedName>
        <fullName evidence="3">Nucleoside triphosphate pyrophosphohydrolase ham1</fullName>
    </submittedName>
</protein>
<dbReference type="Gene3D" id="3.90.950.10">
    <property type="match status" value="1"/>
</dbReference>
<comment type="similarity">
    <text evidence="1">Belongs to the HAM1 NTPase family.</text>
</comment>
<keyword evidence="2" id="KW-0378">Hydrolase</keyword>
<dbReference type="InterPro" id="IPR029001">
    <property type="entry name" value="ITPase-like_fam"/>
</dbReference>
<organism evidence="3 4">
    <name type="scientific">Tritrichomonas musculus</name>
    <dbReference type="NCBI Taxonomy" id="1915356"/>
    <lineage>
        <taxon>Eukaryota</taxon>
        <taxon>Metamonada</taxon>
        <taxon>Parabasalia</taxon>
        <taxon>Tritrichomonadida</taxon>
        <taxon>Tritrichomonadidae</taxon>
        <taxon>Tritrichomonas</taxon>
    </lineage>
</organism>
<sequence>MSKFTWVTSNKGKLREIIAILGVDLNNQAIDLPELQLGTSEEVAYYKVKEAAKIIGGPVLIDDTALHFNALHGLPGAYIRAFTDKLTPLEMSKMLDGFEDKSAYVTCSIGYCAGPGQEPVVFTGRVDGKIVPPRGNGGFGFDPIFQPNGVDQTYAELPEEKKNSLSHRYLALMKLKESGILK</sequence>
<gene>
    <name evidence="3" type="ORF">M9Y10_009854</name>
</gene>
<evidence type="ECO:0000256" key="1">
    <source>
        <dbReference type="ARBA" id="ARBA00008023"/>
    </source>
</evidence>
<dbReference type="Pfam" id="PF01725">
    <property type="entry name" value="Ham1p_like"/>
    <property type="match status" value="1"/>
</dbReference>
<dbReference type="PANTHER" id="PTHR11067">
    <property type="entry name" value="INOSINE TRIPHOSPHATE PYROPHOSPHATASE/HAM1 PROTEIN"/>
    <property type="match status" value="1"/>
</dbReference>
<dbReference type="PANTHER" id="PTHR11067:SF9">
    <property type="entry name" value="INOSINE TRIPHOSPHATE PYROPHOSPHATASE"/>
    <property type="match status" value="1"/>
</dbReference>